<dbReference type="InterPro" id="IPR003594">
    <property type="entry name" value="HATPase_dom"/>
</dbReference>
<feature type="domain" description="Histidine kinase/HSP90-like ATPase" evidence="2">
    <location>
        <begin position="14"/>
        <end position="120"/>
    </location>
</feature>
<proteinExistence type="predicted"/>
<dbReference type="GO" id="GO:0005524">
    <property type="term" value="F:ATP binding"/>
    <property type="evidence" value="ECO:0007669"/>
    <property type="project" value="UniProtKB-KW"/>
</dbReference>
<protein>
    <submittedName>
        <fullName evidence="3">ATP-binding protein</fullName>
    </submittedName>
</protein>
<keyword evidence="3" id="KW-0067">ATP-binding</keyword>
<dbReference type="Proteomes" id="UP000253303">
    <property type="component" value="Unassembled WGS sequence"/>
</dbReference>
<gene>
    <name evidence="3" type="ORF">DP939_42840</name>
</gene>
<dbReference type="GO" id="GO:0004674">
    <property type="term" value="F:protein serine/threonine kinase activity"/>
    <property type="evidence" value="ECO:0007669"/>
    <property type="project" value="UniProtKB-KW"/>
</dbReference>
<dbReference type="PANTHER" id="PTHR35526">
    <property type="entry name" value="ANTI-SIGMA-F FACTOR RSBW-RELATED"/>
    <property type="match status" value="1"/>
</dbReference>
<sequence length="137" mass="14715">MSRFLGKVLLPGAESSVPVARAFARSLLEVHGYAGDVLAVLLVVSELVGNSVQHSDSGRVPDGRLWVTFERAGSVLHVTVADCGAETSVPEVRRHVADESQHGRGLALVDEFSDKWGVEKIVAGRAVWADLELKWSA</sequence>
<dbReference type="Gene3D" id="3.30.565.10">
    <property type="entry name" value="Histidine kinase-like ATPase, C-terminal domain"/>
    <property type="match status" value="1"/>
</dbReference>
<evidence type="ECO:0000259" key="2">
    <source>
        <dbReference type="Pfam" id="PF13581"/>
    </source>
</evidence>
<keyword evidence="3" id="KW-0547">Nucleotide-binding</keyword>
<keyword evidence="1" id="KW-0723">Serine/threonine-protein kinase</keyword>
<keyword evidence="1" id="KW-0808">Transferase</keyword>
<dbReference type="InterPro" id="IPR036890">
    <property type="entry name" value="HATPase_C_sf"/>
</dbReference>
<dbReference type="PANTHER" id="PTHR35526:SF3">
    <property type="entry name" value="ANTI-SIGMA-F FACTOR RSBW"/>
    <property type="match status" value="1"/>
</dbReference>
<accession>A0A366LJE8</accession>
<dbReference type="AlphaFoldDB" id="A0A366LJE8"/>
<dbReference type="Pfam" id="PF13581">
    <property type="entry name" value="HATPase_c_2"/>
    <property type="match status" value="1"/>
</dbReference>
<dbReference type="OrthoDB" id="3534907at2"/>
<dbReference type="CDD" id="cd16936">
    <property type="entry name" value="HATPase_RsbW-like"/>
    <property type="match status" value="1"/>
</dbReference>
<name>A0A366LJE8_9ACTN</name>
<keyword evidence="4" id="KW-1185">Reference proteome</keyword>
<evidence type="ECO:0000313" key="3">
    <source>
        <dbReference type="EMBL" id="RBQ14017.1"/>
    </source>
</evidence>
<dbReference type="EMBL" id="QMEY01000040">
    <property type="protein sequence ID" value="RBQ14017.1"/>
    <property type="molecule type" value="Genomic_DNA"/>
</dbReference>
<keyword evidence="1" id="KW-0418">Kinase</keyword>
<dbReference type="SUPFAM" id="SSF55874">
    <property type="entry name" value="ATPase domain of HSP90 chaperone/DNA topoisomerase II/histidine kinase"/>
    <property type="match status" value="1"/>
</dbReference>
<dbReference type="InterPro" id="IPR050267">
    <property type="entry name" value="Anti-sigma-factor_SerPK"/>
</dbReference>
<reference evidence="3 4" key="1">
    <citation type="submission" date="2018-06" db="EMBL/GenBank/DDBJ databases">
        <title>Sphaerisporangium craniellae sp. nov., isolated from a marine sponge in the South China Sea.</title>
        <authorList>
            <person name="Li L."/>
        </authorList>
    </citation>
    <scope>NUCLEOTIDE SEQUENCE [LARGE SCALE GENOMIC DNA]</scope>
    <source>
        <strain evidence="3 4">LHW63015</strain>
    </source>
</reference>
<organism evidence="3 4">
    <name type="scientific">Spongiactinospora rosea</name>
    <dbReference type="NCBI Taxonomy" id="2248750"/>
    <lineage>
        <taxon>Bacteria</taxon>
        <taxon>Bacillati</taxon>
        <taxon>Actinomycetota</taxon>
        <taxon>Actinomycetes</taxon>
        <taxon>Streptosporangiales</taxon>
        <taxon>Streptosporangiaceae</taxon>
        <taxon>Spongiactinospora</taxon>
    </lineage>
</organism>
<dbReference type="RefSeq" id="WP_113986579.1">
    <property type="nucleotide sequence ID" value="NZ_QMEY01000040.1"/>
</dbReference>
<evidence type="ECO:0000256" key="1">
    <source>
        <dbReference type="ARBA" id="ARBA00022527"/>
    </source>
</evidence>
<comment type="caution">
    <text evidence="3">The sequence shown here is derived from an EMBL/GenBank/DDBJ whole genome shotgun (WGS) entry which is preliminary data.</text>
</comment>
<evidence type="ECO:0000313" key="4">
    <source>
        <dbReference type="Proteomes" id="UP000253303"/>
    </source>
</evidence>